<reference evidence="1 2" key="1">
    <citation type="submission" date="2024-05" db="EMBL/GenBank/DDBJ databases">
        <title>Haplotype-resolved chromosome-level genome assembly of Huyou (Citrus changshanensis).</title>
        <authorList>
            <person name="Miao C."/>
            <person name="Chen W."/>
            <person name="Wu Y."/>
            <person name="Wang L."/>
            <person name="Zhao S."/>
            <person name="Grierson D."/>
            <person name="Xu C."/>
            <person name="Chen K."/>
        </authorList>
    </citation>
    <scope>NUCLEOTIDE SEQUENCE [LARGE SCALE GENOMIC DNA]</scope>
    <source>
        <strain evidence="1">01-14</strain>
        <tissue evidence="1">Leaf</tissue>
    </source>
</reference>
<dbReference type="EMBL" id="JBCGBO010000005">
    <property type="protein sequence ID" value="KAK9198521.1"/>
    <property type="molecule type" value="Genomic_DNA"/>
</dbReference>
<proteinExistence type="predicted"/>
<dbReference type="AlphaFoldDB" id="A0AAP0M8L5"/>
<evidence type="ECO:0000313" key="1">
    <source>
        <dbReference type="EMBL" id="KAK9198521.1"/>
    </source>
</evidence>
<accession>A0AAP0M8L5</accession>
<name>A0AAP0M8L5_9ROSI</name>
<dbReference type="Proteomes" id="UP001428341">
    <property type="component" value="Unassembled WGS sequence"/>
</dbReference>
<protein>
    <submittedName>
        <fullName evidence="1">Uncharacterized protein</fullName>
    </submittedName>
</protein>
<keyword evidence="2" id="KW-1185">Reference proteome</keyword>
<sequence>MSGGTSFSNKGSETDLSVGGFTQEKLLAPLTVFYNFRFDYYFGAEIWCFTILETGVKGYLLKVVIRDHAQQMFDEIIDRIEKVSQPQILRNKLKNLQKNIHDGEINWIGKQMQQLELKGVTLERTLSRSQGLKSRF</sequence>
<organism evidence="1 2">
    <name type="scientific">Citrus x changshan-huyou</name>
    <dbReference type="NCBI Taxonomy" id="2935761"/>
    <lineage>
        <taxon>Eukaryota</taxon>
        <taxon>Viridiplantae</taxon>
        <taxon>Streptophyta</taxon>
        <taxon>Embryophyta</taxon>
        <taxon>Tracheophyta</taxon>
        <taxon>Spermatophyta</taxon>
        <taxon>Magnoliopsida</taxon>
        <taxon>eudicotyledons</taxon>
        <taxon>Gunneridae</taxon>
        <taxon>Pentapetalae</taxon>
        <taxon>rosids</taxon>
        <taxon>malvids</taxon>
        <taxon>Sapindales</taxon>
        <taxon>Rutaceae</taxon>
        <taxon>Aurantioideae</taxon>
        <taxon>Citrus</taxon>
    </lineage>
</organism>
<comment type="caution">
    <text evidence="1">The sequence shown here is derived from an EMBL/GenBank/DDBJ whole genome shotgun (WGS) entry which is preliminary data.</text>
</comment>
<evidence type="ECO:0000313" key="2">
    <source>
        <dbReference type="Proteomes" id="UP001428341"/>
    </source>
</evidence>
<gene>
    <name evidence="1" type="ORF">WN944_013706</name>
</gene>